<dbReference type="AlphaFoldDB" id="A0A484MDM3"/>
<gene>
    <name evidence="3" type="ORF">CCAM_LOCUS28787</name>
</gene>
<proteinExistence type="predicted"/>
<evidence type="ECO:0000313" key="4">
    <source>
        <dbReference type="Proteomes" id="UP000595140"/>
    </source>
</evidence>
<accession>A0A484MDM3</accession>
<dbReference type="EMBL" id="OOIL02003312">
    <property type="protein sequence ID" value="VFQ87011.1"/>
    <property type="molecule type" value="Genomic_DNA"/>
</dbReference>
<dbReference type="Proteomes" id="UP000595140">
    <property type="component" value="Unassembled WGS sequence"/>
</dbReference>
<keyword evidence="4" id="KW-1185">Reference proteome</keyword>
<evidence type="ECO:0000259" key="1">
    <source>
        <dbReference type="Pfam" id="PF13976"/>
    </source>
</evidence>
<reference evidence="3 4" key="1">
    <citation type="submission" date="2018-04" db="EMBL/GenBank/DDBJ databases">
        <authorList>
            <person name="Vogel A."/>
        </authorList>
    </citation>
    <scope>NUCLEOTIDE SEQUENCE [LARGE SCALE GENOMIC DNA]</scope>
</reference>
<evidence type="ECO:0000313" key="3">
    <source>
        <dbReference type="EMBL" id="VFQ87011.1"/>
    </source>
</evidence>
<dbReference type="InterPro" id="IPR025724">
    <property type="entry name" value="GAG-pre-integrase_dom"/>
</dbReference>
<protein>
    <submittedName>
        <fullName evidence="3">Uncharacterized protein</fullName>
    </submittedName>
</protein>
<dbReference type="OrthoDB" id="1304528at2759"/>
<dbReference type="Pfam" id="PF22936">
    <property type="entry name" value="Pol_BBD"/>
    <property type="match status" value="1"/>
</dbReference>
<feature type="domain" description="Retrovirus-related Pol polyprotein from transposon TNT 1-94-like beta-barrel" evidence="2">
    <location>
        <begin position="1"/>
        <end position="69"/>
    </location>
</feature>
<evidence type="ECO:0000259" key="2">
    <source>
        <dbReference type="Pfam" id="PF22936"/>
    </source>
</evidence>
<dbReference type="InterPro" id="IPR054722">
    <property type="entry name" value="PolX-like_BBD"/>
</dbReference>
<feature type="domain" description="GAG-pre-integrase" evidence="1">
    <location>
        <begin position="101"/>
        <end position="166"/>
    </location>
</feature>
<name>A0A484MDM3_9ASTE</name>
<organism evidence="3 4">
    <name type="scientific">Cuscuta campestris</name>
    <dbReference type="NCBI Taxonomy" id="132261"/>
    <lineage>
        <taxon>Eukaryota</taxon>
        <taxon>Viridiplantae</taxon>
        <taxon>Streptophyta</taxon>
        <taxon>Embryophyta</taxon>
        <taxon>Tracheophyta</taxon>
        <taxon>Spermatophyta</taxon>
        <taxon>Magnoliopsida</taxon>
        <taxon>eudicotyledons</taxon>
        <taxon>Gunneridae</taxon>
        <taxon>Pentapetalae</taxon>
        <taxon>asterids</taxon>
        <taxon>lamiids</taxon>
        <taxon>Solanales</taxon>
        <taxon>Convolvulaceae</taxon>
        <taxon>Cuscuteae</taxon>
        <taxon>Cuscuta</taxon>
        <taxon>Cuscuta subgen. Grammica</taxon>
        <taxon>Cuscuta sect. Cleistogrammica</taxon>
    </lineage>
</organism>
<sequence>MTGDASKFRSLEYFKGGNVVFGDNNKARIIGSGTVGRDNVTTVDGVENVLLVEGLKHNLLSISQLCDRGNRVIFDSSKCIVERLCDNKTILCGSRVDNINMFDLENSPSILAKCLITKEEETWLWHRRIAHVIMDHLNKLVSKDLVIGVPKLKFEKNLICDACQKGEAKESIHVVFDEFDARLARKDIVDNVAGSYDDKE</sequence>
<dbReference type="Pfam" id="PF13976">
    <property type="entry name" value="gag_pre-integrs"/>
    <property type="match status" value="1"/>
</dbReference>